<comment type="caution">
    <text evidence="1">The sequence shown here is derived from an EMBL/GenBank/DDBJ whole genome shotgun (WGS) entry which is preliminary data.</text>
</comment>
<reference evidence="1 2" key="1">
    <citation type="journal article" date="2019" name="Sci. Rep.">
        <title>Orb-weaving spider Araneus ventricosus genome elucidates the spidroin gene catalogue.</title>
        <authorList>
            <person name="Kono N."/>
            <person name="Nakamura H."/>
            <person name="Ohtoshi R."/>
            <person name="Moran D.A.P."/>
            <person name="Shinohara A."/>
            <person name="Yoshida Y."/>
            <person name="Fujiwara M."/>
            <person name="Mori M."/>
            <person name="Tomita M."/>
            <person name="Arakawa K."/>
        </authorList>
    </citation>
    <scope>NUCLEOTIDE SEQUENCE [LARGE SCALE GENOMIC DNA]</scope>
</reference>
<dbReference type="EMBL" id="BGPR01022627">
    <property type="protein sequence ID" value="GBN89116.1"/>
    <property type="molecule type" value="Genomic_DNA"/>
</dbReference>
<evidence type="ECO:0000313" key="1">
    <source>
        <dbReference type="EMBL" id="GBN89116.1"/>
    </source>
</evidence>
<name>A0A4Y2SNL6_ARAVE</name>
<protein>
    <submittedName>
        <fullName evidence="1">Uncharacterized protein</fullName>
    </submittedName>
</protein>
<dbReference type="AlphaFoldDB" id="A0A4Y2SNL6"/>
<gene>
    <name evidence="1" type="ORF">AVEN_205762_1</name>
</gene>
<evidence type="ECO:0000313" key="2">
    <source>
        <dbReference type="Proteomes" id="UP000499080"/>
    </source>
</evidence>
<organism evidence="1 2">
    <name type="scientific">Araneus ventricosus</name>
    <name type="common">Orbweaver spider</name>
    <name type="synonym">Epeira ventricosa</name>
    <dbReference type="NCBI Taxonomy" id="182803"/>
    <lineage>
        <taxon>Eukaryota</taxon>
        <taxon>Metazoa</taxon>
        <taxon>Ecdysozoa</taxon>
        <taxon>Arthropoda</taxon>
        <taxon>Chelicerata</taxon>
        <taxon>Arachnida</taxon>
        <taxon>Araneae</taxon>
        <taxon>Araneomorphae</taxon>
        <taxon>Entelegynae</taxon>
        <taxon>Araneoidea</taxon>
        <taxon>Araneidae</taxon>
        <taxon>Araneus</taxon>
    </lineage>
</organism>
<sequence length="143" mass="16572">MNLLPLKRQQVHPQRSPPIQIAQSWRGSLLCQRWSQPSHHEPSIAWASIFKFFLWRLAGQIPHNNPPFPTKRRVISAGLISLSPLANTPKTEPISKRRLEFPEQVNYSTEASDNRTCSKQSQRSVHRVQRGEPVESELQFFHM</sequence>
<accession>A0A4Y2SNL6</accession>
<proteinExistence type="predicted"/>
<keyword evidence="2" id="KW-1185">Reference proteome</keyword>
<dbReference type="Proteomes" id="UP000499080">
    <property type="component" value="Unassembled WGS sequence"/>
</dbReference>